<dbReference type="InterPro" id="IPR001810">
    <property type="entry name" value="F-box_dom"/>
</dbReference>
<dbReference type="Pfam" id="PF00646">
    <property type="entry name" value="F-box"/>
    <property type="match status" value="1"/>
</dbReference>
<dbReference type="PANTHER" id="PTHR31111:SF130">
    <property type="entry name" value="F-BOX ASSOCIATED UBIQUITINATION EFFECTOR FAMILY PROTEIN"/>
    <property type="match status" value="1"/>
</dbReference>
<evidence type="ECO:0000313" key="3">
    <source>
        <dbReference type="Proteomes" id="UP001558713"/>
    </source>
</evidence>
<dbReference type="CDD" id="cd22157">
    <property type="entry name" value="F-box_AtFBW1-like"/>
    <property type="match status" value="1"/>
</dbReference>
<dbReference type="Pfam" id="PF08268">
    <property type="entry name" value="FBA_3"/>
    <property type="match status" value="1"/>
</dbReference>
<organism evidence="2 3">
    <name type="scientific">Cardamine amara subsp. amara</name>
    <dbReference type="NCBI Taxonomy" id="228776"/>
    <lineage>
        <taxon>Eukaryota</taxon>
        <taxon>Viridiplantae</taxon>
        <taxon>Streptophyta</taxon>
        <taxon>Embryophyta</taxon>
        <taxon>Tracheophyta</taxon>
        <taxon>Spermatophyta</taxon>
        <taxon>Magnoliopsida</taxon>
        <taxon>eudicotyledons</taxon>
        <taxon>Gunneridae</taxon>
        <taxon>Pentapetalae</taxon>
        <taxon>rosids</taxon>
        <taxon>malvids</taxon>
        <taxon>Brassicales</taxon>
        <taxon>Brassicaceae</taxon>
        <taxon>Cardamineae</taxon>
        <taxon>Cardamine</taxon>
    </lineage>
</organism>
<dbReference type="InterPro" id="IPR017451">
    <property type="entry name" value="F-box-assoc_interact_dom"/>
</dbReference>
<feature type="domain" description="F-box" evidence="1">
    <location>
        <begin position="4"/>
        <end position="53"/>
    </location>
</feature>
<dbReference type="InterPro" id="IPR036047">
    <property type="entry name" value="F-box-like_dom_sf"/>
</dbReference>
<gene>
    <name evidence="2" type="ORF">V5N11_034866</name>
</gene>
<dbReference type="NCBIfam" id="TIGR01640">
    <property type="entry name" value="F_box_assoc_1"/>
    <property type="match status" value="1"/>
</dbReference>
<dbReference type="Gene3D" id="1.20.1280.50">
    <property type="match status" value="1"/>
</dbReference>
<accession>A0ABD1ANG7</accession>
<name>A0ABD1ANG7_CARAN</name>
<dbReference type="AlphaFoldDB" id="A0ABD1ANG7"/>
<dbReference type="SMART" id="SM00256">
    <property type="entry name" value="FBOX"/>
    <property type="match status" value="1"/>
</dbReference>
<sequence length="430" mass="49759">MNREQSLDSIPIDLIIEIHSRLPAKSVARFRSVSKLWCSMLRNPYFTELFLTRSWTRPRLLLALKRNSEWTFFSTPQPQNPYEKSSFVIADFHMKYLPKDPDSCFYNSLMTLTSGLIYFSSLPINKYDYTEPVICNPRTGQYAILPPKLSRREPYSFFGFDPISKKFKVLSVATSYYNRYYDRVNILTLETGKMRWRKIECSLAHIPPIDTSKWICINGVLYYVAVALRPTGNYDESYVIVCFDVGSEKFKFIDIECLDGKLINYKGKLGGISWGYKDNILELSMWILEDVEKKKLSKHVYTSWENGLVDPENHFIVGITSTGEIVLSLKVTSKPFCVFYFNPERNTLQSVKIQGLENDSQVYAFVDDVEDLNVNDVKELKSISVFKGGLNILWKRPSRSRDLSIAALSLKDKQPKTCFLKNKYESLALE</sequence>
<reference evidence="2 3" key="1">
    <citation type="submission" date="2024-04" db="EMBL/GenBank/DDBJ databases">
        <title>Genome assembly C_amara_ONT_v2.</title>
        <authorList>
            <person name="Yant L."/>
            <person name="Moore C."/>
            <person name="Slenker M."/>
        </authorList>
    </citation>
    <scope>NUCLEOTIDE SEQUENCE [LARGE SCALE GENOMIC DNA]</scope>
    <source>
        <tissue evidence="2">Leaf</tissue>
    </source>
</reference>
<evidence type="ECO:0000259" key="1">
    <source>
        <dbReference type="PROSITE" id="PS50181"/>
    </source>
</evidence>
<dbReference type="InterPro" id="IPR013187">
    <property type="entry name" value="F-box-assoc_dom_typ3"/>
</dbReference>
<proteinExistence type="predicted"/>
<evidence type="ECO:0000313" key="2">
    <source>
        <dbReference type="EMBL" id="KAL1208144.1"/>
    </source>
</evidence>
<keyword evidence="3" id="KW-1185">Reference proteome</keyword>
<dbReference type="EMBL" id="JBANAX010000456">
    <property type="protein sequence ID" value="KAL1208144.1"/>
    <property type="molecule type" value="Genomic_DNA"/>
</dbReference>
<dbReference type="PROSITE" id="PS50181">
    <property type="entry name" value="FBOX"/>
    <property type="match status" value="1"/>
</dbReference>
<protein>
    <submittedName>
        <fullName evidence="2">F-box protein</fullName>
    </submittedName>
</protein>
<dbReference type="Proteomes" id="UP001558713">
    <property type="component" value="Unassembled WGS sequence"/>
</dbReference>
<dbReference type="PANTHER" id="PTHR31111">
    <property type="entry name" value="BNAA05G37150D PROTEIN-RELATED"/>
    <property type="match status" value="1"/>
</dbReference>
<dbReference type="SUPFAM" id="SSF81383">
    <property type="entry name" value="F-box domain"/>
    <property type="match status" value="1"/>
</dbReference>
<comment type="caution">
    <text evidence="2">The sequence shown here is derived from an EMBL/GenBank/DDBJ whole genome shotgun (WGS) entry which is preliminary data.</text>
</comment>